<sequence length="83" mass="9074">MSFGKKRFIMNGGITWELLAVLFLLGFRIRSKRCCNYGYGVGGSNLGYGYGMGSYFYGHYGGGYNNNYGGTNIGSINTKNINA</sequence>
<evidence type="ECO:0000313" key="1">
    <source>
        <dbReference type="EMBL" id="KHN78706.1"/>
    </source>
</evidence>
<evidence type="ECO:0000313" key="2">
    <source>
        <dbReference type="Proteomes" id="UP000031036"/>
    </source>
</evidence>
<comment type="caution">
    <text evidence="1">The sequence shown here is derived from an EMBL/GenBank/DDBJ whole genome shotgun (WGS) entry which is preliminary data.</text>
</comment>
<keyword evidence="2" id="KW-1185">Reference proteome</keyword>
<gene>
    <name evidence="1" type="ORF">Tcan_01861</name>
</gene>
<reference evidence="1 2" key="1">
    <citation type="submission" date="2014-11" db="EMBL/GenBank/DDBJ databases">
        <title>Genetic blueprint of the zoonotic pathogen Toxocara canis.</title>
        <authorList>
            <person name="Zhu X.-Q."/>
            <person name="Korhonen P.K."/>
            <person name="Cai H."/>
            <person name="Young N.D."/>
            <person name="Nejsum P."/>
            <person name="von Samson-Himmelstjerna G."/>
            <person name="Boag P.R."/>
            <person name="Tan P."/>
            <person name="Li Q."/>
            <person name="Min J."/>
            <person name="Yang Y."/>
            <person name="Wang X."/>
            <person name="Fang X."/>
            <person name="Hall R.S."/>
            <person name="Hofmann A."/>
            <person name="Sternberg P.W."/>
            <person name="Jex A.R."/>
            <person name="Gasser R.B."/>
        </authorList>
    </citation>
    <scope>NUCLEOTIDE SEQUENCE [LARGE SCALE GENOMIC DNA]</scope>
    <source>
        <strain evidence="1">PN_DK_2014</strain>
    </source>
</reference>
<dbReference type="Proteomes" id="UP000031036">
    <property type="component" value="Unassembled WGS sequence"/>
</dbReference>
<dbReference type="AlphaFoldDB" id="A0A0B2V5H6"/>
<proteinExistence type="predicted"/>
<dbReference type="EMBL" id="JPKZ01002052">
    <property type="protein sequence ID" value="KHN78706.1"/>
    <property type="molecule type" value="Genomic_DNA"/>
</dbReference>
<accession>A0A0B2V5H6</accession>
<organism evidence="1 2">
    <name type="scientific">Toxocara canis</name>
    <name type="common">Canine roundworm</name>
    <dbReference type="NCBI Taxonomy" id="6265"/>
    <lineage>
        <taxon>Eukaryota</taxon>
        <taxon>Metazoa</taxon>
        <taxon>Ecdysozoa</taxon>
        <taxon>Nematoda</taxon>
        <taxon>Chromadorea</taxon>
        <taxon>Rhabditida</taxon>
        <taxon>Spirurina</taxon>
        <taxon>Ascaridomorpha</taxon>
        <taxon>Ascaridoidea</taxon>
        <taxon>Toxocaridae</taxon>
        <taxon>Toxocara</taxon>
    </lineage>
</organism>
<name>A0A0B2V5H6_TOXCA</name>
<protein>
    <submittedName>
        <fullName evidence="1">Uncharacterized protein</fullName>
    </submittedName>
</protein>